<feature type="compositionally biased region" description="Low complexity" evidence="17">
    <location>
        <begin position="375"/>
        <end position="384"/>
    </location>
</feature>
<dbReference type="PROSITE" id="PS00036">
    <property type="entry name" value="BZIP_BASIC"/>
    <property type="match status" value="1"/>
</dbReference>
<dbReference type="FunFam" id="1.20.5.170:FF:000042">
    <property type="entry name" value="Cyclic AMP-responsive element-binding protein 3-like protein 3"/>
    <property type="match status" value="1"/>
</dbReference>
<comment type="similarity">
    <text evidence="2">Belongs to the bZIP family. ATF subfamily.</text>
</comment>
<dbReference type="EMBL" id="CAWUFR010000009">
    <property type="protein sequence ID" value="CAK6952422.1"/>
    <property type="molecule type" value="Genomic_DNA"/>
</dbReference>
<name>A0AAV1MZW4_SCOSC</name>
<proteinExistence type="inferred from homology"/>
<evidence type="ECO:0000259" key="18">
    <source>
        <dbReference type="PROSITE" id="PS50217"/>
    </source>
</evidence>
<feature type="region of interest" description="Disordered" evidence="17">
    <location>
        <begin position="375"/>
        <end position="397"/>
    </location>
</feature>
<dbReference type="PANTHER" id="PTHR45996:SF1">
    <property type="entry name" value="CYCLIC AMP-RESPONSIVE ELEMENT-BINDING PROTEIN 3-LIKE PROTEIN 3"/>
    <property type="match status" value="1"/>
</dbReference>
<keyword evidence="12" id="KW-0804">Transcription</keyword>
<reference evidence="19 20" key="1">
    <citation type="submission" date="2024-01" db="EMBL/GenBank/DDBJ databases">
        <authorList>
            <person name="Alioto T."/>
            <person name="Alioto T."/>
            <person name="Gomez Garrido J."/>
        </authorList>
    </citation>
    <scope>NUCLEOTIDE SEQUENCE [LARGE SCALE GENOMIC DNA]</scope>
</reference>
<feature type="compositionally biased region" description="Basic and acidic residues" evidence="17">
    <location>
        <begin position="385"/>
        <end position="397"/>
    </location>
</feature>
<keyword evidence="5" id="KW-0256">Endoplasmic reticulum</keyword>
<dbReference type="Proteomes" id="UP001314229">
    <property type="component" value="Unassembled WGS sequence"/>
</dbReference>
<evidence type="ECO:0000256" key="9">
    <source>
        <dbReference type="ARBA" id="ARBA00023125"/>
    </source>
</evidence>
<protein>
    <submittedName>
        <fullName evidence="19">Cyclic AMP-responsive element-binding protein 3-like protein 3-A</fullName>
    </submittedName>
</protein>
<feature type="compositionally biased region" description="Polar residues" evidence="17">
    <location>
        <begin position="67"/>
        <end position="81"/>
    </location>
</feature>
<dbReference type="Gene3D" id="1.20.5.170">
    <property type="match status" value="1"/>
</dbReference>
<evidence type="ECO:0000256" key="11">
    <source>
        <dbReference type="ARBA" id="ARBA00023159"/>
    </source>
</evidence>
<dbReference type="CDD" id="cd14689">
    <property type="entry name" value="bZIP_CREB3"/>
    <property type="match status" value="1"/>
</dbReference>
<feature type="domain" description="BZIP" evidence="18">
    <location>
        <begin position="220"/>
        <end position="283"/>
    </location>
</feature>
<keyword evidence="8" id="KW-0805">Transcription regulation</keyword>
<evidence type="ECO:0000256" key="17">
    <source>
        <dbReference type="SAM" id="MobiDB-lite"/>
    </source>
</evidence>
<accession>A0AAV1MZW4</accession>
<keyword evidence="6" id="KW-0735">Signal-anchor</keyword>
<dbReference type="GO" id="GO:0005634">
    <property type="term" value="C:nucleus"/>
    <property type="evidence" value="ECO:0007669"/>
    <property type="project" value="TreeGrafter"/>
</dbReference>
<evidence type="ECO:0000256" key="7">
    <source>
        <dbReference type="ARBA" id="ARBA00022989"/>
    </source>
</evidence>
<keyword evidence="7" id="KW-1133">Transmembrane helix</keyword>
<comment type="caution">
    <text evidence="19">The sequence shown here is derived from an EMBL/GenBank/DDBJ whole genome shotgun (WGS) entry which is preliminary data.</text>
</comment>
<evidence type="ECO:0000256" key="8">
    <source>
        <dbReference type="ARBA" id="ARBA00023015"/>
    </source>
</evidence>
<evidence type="ECO:0000256" key="2">
    <source>
        <dbReference type="ARBA" id="ARBA00009050"/>
    </source>
</evidence>
<feature type="region of interest" description="Disordered" evidence="17">
    <location>
        <begin position="67"/>
        <end position="125"/>
    </location>
</feature>
<evidence type="ECO:0000313" key="20">
    <source>
        <dbReference type="Proteomes" id="UP001314229"/>
    </source>
</evidence>
<evidence type="ECO:0000256" key="1">
    <source>
        <dbReference type="ARBA" id="ARBA00004648"/>
    </source>
</evidence>
<comment type="subcellular location">
    <subcellularLocation>
        <location evidence="1">Endoplasmic reticulum membrane</location>
        <topology evidence="1">Single-pass type II membrane protein</topology>
    </subcellularLocation>
</comment>
<keyword evidence="4" id="KW-0812">Transmembrane</keyword>
<evidence type="ECO:0000256" key="16">
    <source>
        <dbReference type="SAM" id="Coils"/>
    </source>
</evidence>
<keyword evidence="13" id="KW-0325">Glycoprotein</keyword>
<organism evidence="19 20">
    <name type="scientific">Scomber scombrus</name>
    <name type="common">Atlantic mackerel</name>
    <name type="synonym">Scomber vernalis</name>
    <dbReference type="NCBI Taxonomy" id="13677"/>
    <lineage>
        <taxon>Eukaryota</taxon>
        <taxon>Metazoa</taxon>
        <taxon>Chordata</taxon>
        <taxon>Craniata</taxon>
        <taxon>Vertebrata</taxon>
        <taxon>Euteleostomi</taxon>
        <taxon>Actinopterygii</taxon>
        <taxon>Neopterygii</taxon>
        <taxon>Teleostei</taxon>
        <taxon>Neoteleostei</taxon>
        <taxon>Acanthomorphata</taxon>
        <taxon>Pelagiaria</taxon>
        <taxon>Scombriformes</taxon>
        <taxon>Scombridae</taxon>
        <taxon>Scomber</taxon>
    </lineage>
</organism>
<evidence type="ECO:0000256" key="13">
    <source>
        <dbReference type="ARBA" id="ARBA00023180"/>
    </source>
</evidence>
<feature type="coiled-coil region" evidence="16">
    <location>
        <begin position="259"/>
        <end position="286"/>
    </location>
</feature>
<keyword evidence="11" id="KW-0010">Activator</keyword>
<dbReference type="InterPro" id="IPR051381">
    <property type="entry name" value="CREB_ATF_subfamily"/>
</dbReference>
<dbReference type="InterPro" id="IPR046347">
    <property type="entry name" value="bZIP_sf"/>
</dbReference>
<dbReference type="GO" id="GO:0000981">
    <property type="term" value="F:DNA-binding transcription factor activity, RNA polymerase II-specific"/>
    <property type="evidence" value="ECO:0007669"/>
    <property type="project" value="TreeGrafter"/>
</dbReference>
<feature type="compositionally biased region" description="Polar residues" evidence="17">
    <location>
        <begin position="89"/>
        <end position="100"/>
    </location>
</feature>
<keyword evidence="9" id="KW-0238">DNA-binding</keyword>
<gene>
    <name evidence="19" type="ORF">FSCOSCO3_A018762</name>
</gene>
<evidence type="ECO:0000256" key="6">
    <source>
        <dbReference type="ARBA" id="ARBA00022968"/>
    </source>
</evidence>
<keyword evidence="10" id="KW-0472">Membrane</keyword>
<evidence type="ECO:0000256" key="14">
    <source>
        <dbReference type="ARBA" id="ARBA00023242"/>
    </source>
</evidence>
<evidence type="ECO:0000313" key="19">
    <source>
        <dbReference type="EMBL" id="CAK6952422.1"/>
    </source>
</evidence>
<evidence type="ECO:0000256" key="3">
    <source>
        <dbReference type="ARBA" id="ARBA00011195"/>
    </source>
</evidence>
<dbReference type="AlphaFoldDB" id="A0AAV1MZW4"/>
<evidence type="ECO:0000256" key="15">
    <source>
        <dbReference type="ARBA" id="ARBA00057520"/>
    </source>
</evidence>
<evidence type="ECO:0000256" key="5">
    <source>
        <dbReference type="ARBA" id="ARBA00022824"/>
    </source>
</evidence>
<dbReference type="SMART" id="SM00338">
    <property type="entry name" value="BRLZ"/>
    <property type="match status" value="1"/>
</dbReference>
<evidence type="ECO:0000256" key="4">
    <source>
        <dbReference type="ARBA" id="ARBA00022692"/>
    </source>
</evidence>
<keyword evidence="20" id="KW-1185">Reference proteome</keyword>
<sequence>MTLDTDKMHGGMDLIDLLLRNTDETTSCHSNQPWSITIGYSHENLSPEQSGADDFLDTLLGGSDFSSAPTSPLWSPCTTDSGIYEDSQMDPTKSPNSNSCKPFPAFDTQSLPQPPPLEEPPAKLANEKTSDVSIDLGWECGDLQEQLGITYYLTTNQSSLSSQALTVKDLLLSNLGQEAQRIPQHSLQEFVLNEDEKKLLAKEGVNIPTKLPLSKSEERVLKKIRRKIRNKHSAQESRKKKREYVDSLEGRMSACSTHNLQLQRKIHQLEETNNALLEQLSRLQALLPNSYSKTTQRGTCILVLLLSFSLLISSNLQPDTYSQLSQREYTETKVPSRSLQSMDEVQDIRPPPPSLLFVSKGFEALCNLAEKLWPQTDPPTTDFPPSHHQDPRHCDDH</sequence>
<keyword evidence="14" id="KW-0539">Nucleus</keyword>
<dbReference type="GO" id="GO:0005789">
    <property type="term" value="C:endoplasmic reticulum membrane"/>
    <property type="evidence" value="ECO:0007669"/>
    <property type="project" value="UniProtKB-SubCell"/>
</dbReference>
<dbReference type="PANTHER" id="PTHR45996">
    <property type="entry name" value="AGAP001464-PB"/>
    <property type="match status" value="1"/>
</dbReference>
<dbReference type="PROSITE" id="PS50217">
    <property type="entry name" value="BZIP"/>
    <property type="match status" value="1"/>
</dbReference>
<evidence type="ECO:0000256" key="10">
    <source>
        <dbReference type="ARBA" id="ARBA00023136"/>
    </source>
</evidence>
<dbReference type="SUPFAM" id="SSF57959">
    <property type="entry name" value="Leucine zipper domain"/>
    <property type="match status" value="1"/>
</dbReference>
<comment type="subunit">
    <text evidence="3">Binds DNA as a dimer.</text>
</comment>
<evidence type="ECO:0000256" key="12">
    <source>
        <dbReference type="ARBA" id="ARBA00023163"/>
    </source>
</evidence>
<keyword evidence="16" id="KW-0175">Coiled coil</keyword>
<dbReference type="InterPro" id="IPR004827">
    <property type="entry name" value="bZIP"/>
</dbReference>
<dbReference type="GO" id="GO:0000978">
    <property type="term" value="F:RNA polymerase II cis-regulatory region sequence-specific DNA binding"/>
    <property type="evidence" value="ECO:0007669"/>
    <property type="project" value="TreeGrafter"/>
</dbReference>
<comment type="function">
    <text evidence="15">Transcriptional activator. Binds the cAMP response element (CRE). Activates transcription through box-B element and CRE. Seems to function synergistically with atf6. Regulates FGF21 transcription.</text>
</comment>
<dbReference type="Pfam" id="PF00170">
    <property type="entry name" value="bZIP_1"/>
    <property type="match status" value="1"/>
</dbReference>